<feature type="compositionally biased region" description="Polar residues" evidence="2">
    <location>
        <begin position="228"/>
        <end position="240"/>
    </location>
</feature>
<protein>
    <submittedName>
        <fullName evidence="4">DUF222 domain-containing protein</fullName>
    </submittedName>
</protein>
<evidence type="ECO:0000256" key="2">
    <source>
        <dbReference type="SAM" id="MobiDB-lite"/>
    </source>
</evidence>
<gene>
    <name evidence="4" type="ORF">I4J89_06880</name>
</gene>
<dbReference type="SMART" id="SM00507">
    <property type="entry name" value="HNHc"/>
    <property type="match status" value="1"/>
</dbReference>
<dbReference type="InterPro" id="IPR003870">
    <property type="entry name" value="DUF222"/>
</dbReference>
<dbReference type="InterPro" id="IPR002711">
    <property type="entry name" value="HNH"/>
</dbReference>
<dbReference type="CDD" id="cd00085">
    <property type="entry name" value="HNHc"/>
    <property type="match status" value="1"/>
</dbReference>
<evidence type="ECO:0000313" key="4">
    <source>
        <dbReference type="EMBL" id="MBG0561185.1"/>
    </source>
</evidence>
<comment type="similarity">
    <text evidence="1">Belongs to the Rv1128c/1148c/1588c/1702c/1945/3466 family.</text>
</comment>
<dbReference type="Gene3D" id="1.10.30.50">
    <property type="match status" value="1"/>
</dbReference>
<dbReference type="AlphaFoldDB" id="A0A931C0S8"/>
<evidence type="ECO:0000259" key="3">
    <source>
        <dbReference type="SMART" id="SM00507"/>
    </source>
</evidence>
<evidence type="ECO:0000256" key="1">
    <source>
        <dbReference type="ARBA" id="ARBA00023450"/>
    </source>
</evidence>
<dbReference type="Pfam" id="PF01844">
    <property type="entry name" value="HNH"/>
    <property type="match status" value="1"/>
</dbReference>
<dbReference type="Pfam" id="PF02720">
    <property type="entry name" value="DUF222"/>
    <property type="match status" value="2"/>
</dbReference>
<dbReference type="RefSeq" id="WP_196412992.1">
    <property type="nucleotide sequence ID" value="NZ_JADQTO010000003.1"/>
</dbReference>
<feature type="region of interest" description="Disordered" evidence="2">
    <location>
        <begin position="221"/>
        <end position="247"/>
    </location>
</feature>
<sequence>MVQQLTELSAACAQASMWPLPESDLLALLDGLHAAQQLLHAALLHAVREIDGRAIPTSHAATSTTVWLRGRLRINPGSAARMVAHAKLLDADPLLDSAVTAGKVNAEQLTAIAAALGDLPKDLDPPTREHAAATLIEWAPRLDPGGLRTSGRRILEHIAPEIVDAAEEARLQRAERQAYEQRYLTLSPLGDGRVRVRGLLDSQAAATVAAALDPLCRPVALPPAPKSGSESAPGSETGSGFETGAGFETGVGIKPWSGFEAAPDFETGLGFETGSGVEAAPGFEPAPGFETASGIKMASGLVEDRTPGQRRADALVEVCRLVLAGGDLPDNGGDRPQLAVTVAFDPLRQTLGAGILDSGASVSAATVRRIACDARVLPLVFDGDSQVLDAGRTRRLVTGPLRRALIARDRGCAFPGCDRPARWCDAHHVIPWSEGGPTELANLALLCEFHHRVVHGDSGWEIRPAQDGRPEFLPPAWLDPQRTPRTNLYHLRT</sequence>
<comment type="caution">
    <text evidence="4">The sequence shown here is derived from an EMBL/GenBank/DDBJ whole genome shotgun (WGS) entry which is preliminary data.</text>
</comment>
<keyword evidence="5" id="KW-1185">Reference proteome</keyword>
<dbReference type="GO" id="GO:0008270">
    <property type="term" value="F:zinc ion binding"/>
    <property type="evidence" value="ECO:0007669"/>
    <property type="project" value="InterPro"/>
</dbReference>
<dbReference type="GO" id="GO:0003676">
    <property type="term" value="F:nucleic acid binding"/>
    <property type="evidence" value="ECO:0007669"/>
    <property type="project" value="InterPro"/>
</dbReference>
<proteinExistence type="inferred from homology"/>
<evidence type="ECO:0000313" key="5">
    <source>
        <dbReference type="Proteomes" id="UP000598146"/>
    </source>
</evidence>
<dbReference type="Proteomes" id="UP000598146">
    <property type="component" value="Unassembled WGS sequence"/>
</dbReference>
<dbReference type="GO" id="GO:0004519">
    <property type="term" value="F:endonuclease activity"/>
    <property type="evidence" value="ECO:0007669"/>
    <property type="project" value="InterPro"/>
</dbReference>
<name>A0A931C0S8_9ACTN</name>
<dbReference type="InterPro" id="IPR003615">
    <property type="entry name" value="HNH_nuc"/>
</dbReference>
<accession>A0A931C0S8</accession>
<organism evidence="4 5">
    <name type="scientific">Actinoplanes aureus</name>
    <dbReference type="NCBI Taxonomy" id="2792083"/>
    <lineage>
        <taxon>Bacteria</taxon>
        <taxon>Bacillati</taxon>
        <taxon>Actinomycetota</taxon>
        <taxon>Actinomycetes</taxon>
        <taxon>Micromonosporales</taxon>
        <taxon>Micromonosporaceae</taxon>
        <taxon>Actinoplanes</taxon>
    </lineage>
</organism>
<feature type="domain" description="HNH nuclease" evidence="3">
    <location>
        <begin position="400"/>
        <end position="452"/>
    </location>
</feature>
<dbReference type="EMBL" id="JADQTO010000003">
    <property type="protein sequence ID" value="MBG0561185.1"/>
    <property type="molecule type" value="Genomic_DNA"/>
</dbReference>
<reference evidence="4" key="1">
    <citation type="submission" date="2020-11" db="EMBL/GenBank/DDBJ databases">
        <title>Isolation and identification of active actinomycetes.</title>
        <authorList>
            <person name="Sun X."/>
        </authorList>
    </citation>
    <scope>NUCLEOTIDE SEQUENCE</scope>
    <source>
        <strain evidence="4">NEAU-A11</strain>
    </source>
</reference>